<evidence type="ECO:0000313" key="8">
    <source>
        <dbReference type="EMBL" id="KIH61897.1"/>
    </source>
</evidence>
<dbReference type="AlphaFoldDB" id="A0A0C2DHI2"/>
<dbReference type="GO" id="GO:0003964">
    <property type="term" value="F:RNA-directed DNA polymerase activity"/>
    <property type="evidence" value="ECO:0007669"/>
    <property type="project" value="UniProtKB-KW"/>
</dbReference>
<keyword evidence="2" id="KW-0548">Nucleotidyltransferase</keyword>
<dbReference type="Pfam" id="PF17917">
    <property type="entry name" value="RT_RNaseH"/>
    <property type="match status" value="1"/>
</dbReference>
<feature type="domain" description="Reverse transcriptase RNase H-like" evidence="7">
    <location>
        <begin position="5"/>
        <end position="45"/>
    </location>
</feature>
<sequence length="110" mass="12222">MCKYIQKEGFALTSALQKFHEMLHGRGFTLPMDHKPFLAIFGSKNGIPVYTANSKEARALAYNFNILCRSTTSFGQADTLSTLTATRPTAVEDQIFAATSVDVDIQHIHR</sequence>
<dbReference type="Proteomes" id="UP000054047">
    <property type="component" value="Unassembled WGS sequence"/>
</dbReference>
<keyword evidence="4" id="KW-0255">Endonuclease</keyword>
<evidence type="ECO:0000256" key="4">
    <source>
        <dbReference type="ARBA" id="ARBA00022759"/>
    </source>
</evidence>
<evidence type="ECO:0000259" key="7">
    <source>
        <dbReference type="Pfam" id="PF17917"/>
    </source>
</evidence>
<evidence type="ECO:0000256" key="2">
    <source>
        <dbReference type="ARBA" id="ARBA00022695"/>
    </source>
</evidence>
<protein>
    <recommendedName>
        <fullName evidence="7">Reverse transcriptase RNase H-like domain-containing protein</fullName>
    </recommendedName>
</protein>
<dbReference type="OrthoDB" id="5850908at2759"/>
<keyword evidence="5" id="KW-0378">Hydrolase</keyword>
<dbReference type="GO" id="GO:0016787">
    <property type="term" value="F:hydrolase activity"/>
    <property type="evidence" value="ECO:0007669"/>
    <property type="project" value="UniProtKB-KW"/>
</dbReference>
<organism evidence="8 9">
    <name type="scientific">Ancylostoma duodenale</name>
    <dbReference type="NCBI Taxonomy" id="51022"/>
    <lineage>
        <taxon>Eukaryota</taxon>
        <taxon>Metazoa</taxon>
        <taxon>Ecdysozoa</taxon>
        <taxon>Nematoda</taxon>
        <taxon>Chromadorea</taxon>
        <taxon>Rhabditida</taxon>
        <taxon>Rhabditina</taxon>
        <taxon>Rhabditomorpha</taxon>
        <taxon>Strongyloidea</taxon>
        <taxon>Ancylostomatidae</taxon>
        <taxon>Ancylostomatinae</taxon>
        <taxon>Ancylostoma</taxon>
    </lineage>
</organism>
<dbReference type="InterPro" id="IPR050951">
    <property type="entry name" value="Retrovirus_Pol_polyprotein"/>
</dbReference>
<dbReference type="PANTHER" id="PTHR37984">
    <property type="entry name" value="PROTEIN CBG26694"/>
    <property type="match status" value="1"/>
</dbReference>
<evidence type="ECO:0000256" key="1">
    <source>
        <dbReference type="ARBA" id="ARBA00022679"/>
    </source>
</evidence>
<accession>A0A0C2DHI2</accession>
<evidence type="ECO:0000256" key="6">
    <source>
        <dbReference type="ARBA" id="ARBA00022918"/>
    </source>
</evidence>
<dbReference type="PANTHER" id="PTHR37984:SF5">
    <property type="entry name" value="PROTEIN NYNRIN-LIKE"/>
    <property type="match status" value="1"/>
</dbReference>
<dbReference type="InterPro" id="IPR041373">
    <property type="entry name" value="RT_RNaseH"/>
</dbReference>
<reference evidence="8 9" key="1">
    <citation type="submission" date="2013-12" db="EMBL/GenBank/DDBJ databases">
        <title>Draft genome of the parsitic nematode Ancylostoma duodenale.</title>
        <authorList>
            <person name="Mitreva M."/>
        </authorList>
    </citation>
    <scope>NUCLEOTIDE SEQUENCE [LARGE SCALE GENOMIC DNA]</scope>
    <source>
        <strain evidence="8 9">Zhejiang</strain>
    </source>
</reference>
<proteinExistence type="predicted"/>
<keyword evidence="6" id="KW-0695">RNA-directed DNA polymerase</keyword>
<gene>
    <name evidence="8" type="ORF">ANCDUO_07825</name>
</gene>
<keyword evidence="9" id="KW-1185">Reference proteome</keyword>
<evidence type="ECO:0000256" key="5">
    <source>
        <dbReference type="ARBA" id="ARBA00022801"/>
    </source>
</evidence>
<keyword evidence="3" id="KW-0540">Nuclease</keyword>
<name>A0A0C2DHI2_9BILA</name>
<dbReference type="GO" id="GO:0004519">
    <property type="term" value="F:endonuclease activity"/>
    <property type="evidence" value="ECO:0007669"/>
    <property type="project" value="UniProtKB-KW"/>
</dbReference>
<evidence type="ECO:0000313" key="9">
    <source>
        <dbReference type="Proteomes" id="UP000054047"/>
    </source>
</evidence>
<evidence type="ECO:0000256" key="3">
    <source>
        <dbReference type="ARBA" id="ARBA00022722"/>
    </source>
</evidence>
<keyword evidence="1" id="KW-0808">Transferase</keyword>
<dbReference type="EMBL" id="KN729746">
    <property type="protein sequence ID" value="KIH61897.1"/>
    <property type="molecule type" value="Genomic_DNA"/>
</dbReference>